<accession>A0A8S9MD60</accession>
<evidence type="ECO:0000313" key="8">
    <source>
        <dbReference type="EMBL" id="KAF2618014.1"/>
    </source>
</evidence>
<keyword evidence="6" id="KW-1133">Transmembrane helix</keyword>
<dbReference type="Pfam" id="PF05023">
    <property type="entry name" value="Phytochelatin"/>
    <property type="match status" value="2"/>
</dbReference>
<evidence type="ECO:0000256" key="5">
    <source>
        <dbReference type="ARBA" id="ARBA00023315"/>
    </source>
</evidence>
<dbReference type="Pfam" id="PF09328">
    <property type="entry name" value="Phytochelatin_C"/>
    <property type="match status" value="2"/>
</dbReference>
<dbReference type="InterPro" id="IPR038156">
    <property type="entry name" value="PCS_N_sf"/>
</dbReference>
<dbReference type="GO" id="GO:0016756">
    <property type="term" value="F:glutathione gamma-glutamylcysteinyltransferase activity"/>
    <property type="evidence" value="ECO:0007669"/>
    <property type="project" value="UniProtKB-EC"/>
</dbReference>
<keyword evidence="2" id="KW-0104">Cadmium</keyword>
<name>A0A8S9MD60_BRACR</name>
<evidence type="ECO:0000256" key="3">
    <source>
        <dbReference type="ARBA" id="ARBA00022679"/>
    </source>
</evidence>
<sequence>MSTASLYRRFLPSPPAIDFASVEGKKIFNEALQKGTMEGFFRLVSYFQTQSEPAYCGLASLSMVLNSLSIDPGRKWKGPWRWFDESMLECCEPLEIVKDKGITFGKVVCLAHSSGAKVQAFRTTQSTIDDFRKYVLNCSNSDNCHMISTYHRGIFKQNVILFYLTQLPFLMFSFTSRFMLISRPHREPGLLYTLSCKDESWTSIAKYLKEDVPLLVSSQHVDTIERILDVVFKSLPSNFNQFIRWMAEIRRTEDINQNLSSEEESRLDLKQELLKQVQETELFKHVEKFLFSVGYEDTQSYVLAKAGSQGSENLSEMESDESCCPETCVKCIKGVGEDKVKAYPSGNDVFTALLLALPPQTWSGIKDQSLLQEMKQLISMVSFPTLLQQEKIFNEALQKGTMEGFFRLVSYFQTQSEPAYCGLASLSMVLNSLSIDPGRKWKGPWRWFDESMLECCEPLEIVKDKGITFGKVVCLAHSSGAKVQAFRTTQSTIDDFRKYILKCSTSDNCHMISTYHRGVFKQNVILFYLTQLPFLMFSFTSRFMLISRPHREPGLLYTLSCKDESWTSIAKYLKEDVPLLVSSQHVDTIERILDVVFKSLPSNFNQFIRWMAEIRRTEDINQNLSSEEESRLDLKQELLKQVQETELFKHVEKFLFSVGYEDNQSYVLAKAGSQGSENLSEMESDESCCPETCVKCIKGVGEDKVKTYPSGNDVFTALLLALPPQTWSGIKDQSLLQEMKQLISMVSFPTLLQQEVLHLRRQLQLLKRCQENKEDEDLSAPA</sequence>
<keyword evidence="5" id="KW-0012">Acyltransferase</keyword>
<feature type="domain" description="Peptidase C83" evidence="7">
    <location>
        <begin position="364"/>
        <end position="587"/>
    </location>
</feature>
<dbReference type="InterPro" id="IPR015407">
    <property type="entry name" value="Phytochelatin_synthase_C"/>
</dbReference>
<dbReference type="EC" id="2.3.2.15" evidence="1"/>
<evidence type="ECO:0000313" key="9">
    <source>
        <dbReference type="Proteomes" id="UP000712281"/>
    </source>
</evidence>
<protein>
    <recommendedName>
        <fullName evidence="1">glutathione gamma-glutamylcysteinyltransferase</fullName>
        <ecNumber evidence="1">2.3.2.15</ecNumber>
    </recommendedName>
</protein>
<evidence type="ECO:0000256" key="1">
    <source>
        <dbReference type="ARBA" id="ARBA00012468"/>
    </source>
</evidence>
<keyword evidence="6" id="KW-0812">Transmembrane</keyword>
<dbReference type="PROSITE" id="PS51443">
    <property type="entry name" value="PCS"/>
    <property type="match status" value="2"/>
</dbReference>
<dbReference type="GO" id="GO:0046938">
    <property type="term" value="P:phytochelatin biosynthetic process"/>
    <property type="evidence" value="ECO:0007669"/>
    <property type="project" value="InterPro"/>
</dbReference>
<keyword evidence="4" id="KW-0479">Metal-binding</keyword>
<feature type="transmembrane region" description="Helical" evidence="6">
    <location>
        <begin position="160"/>
        <end position="180"/>
    </location>
</feature>
<dbReference type="PANTHER" id="PTHR33447:SF22">
    <property type="entry name" value="GLUTATHIONE GAMMA-GLUTAMYLCYSTEINYLTRANSFERASE 2"/>
    <property type="match status" value="1"/>
</dbReference>
<dbReference type="AlphaFoldDB" id="A0A8S9MD60"/>
<dbReference type="GO" id="GO:0046872">
    <property type="term" value="F:metal ion binding"/>
    <property type="evidence" value="ECO:0007669"/>
    <property type="project" value="UniProtKB-KW"/>
</dbReference>
<keyword evidence="3" id="KW-0808">Transferase</keyword>
<comment type="caution">
    <text evidence="8">The sequence shown here is derived from an EMBL/GenBank/DDBJ whole genome shotgun (WGS) entry which is preliminary data.</text>
</comment>
<dbReference type="GO" id="GO:0010273">
    <property type="term" value="P:detoxification of copper ion"/>
    <property type="evidence" value="ECO:0007669"/>
    <property type="project" value="TreeGrafter"/>
</dbReference>
<proteinExistence type="predicted"/>
<evidence type="ECO:0000256" key="4">
    <source>
        <dbReference type="ARBA" id="ARBA00022723"/>
    </source>
</evidence>
<keyword evidence="6" id="KW-0472">Membrane</keyword>
<dbReference type="GO" id="GO:0098849">
    <property type="term" value="P:cellular detoxification of cadmium ion"/>
    <property type="evidence" value="ECO:0007669"/>
    <property type="project" value="TreeGrafter"/>
</dbReference>
<feature type="domain" description="Peptidase C83" evidence="7">
    <location>
        <begin position="1"/>
        <end position="222"/>
    </location>
</feature>
<gene>
    <name evidence="8" type="ORF">F2Q68_00042821</name>
</gene>
<evidence type="ECO:0000259" key="7">
    <source>
        <dbReference type="PROSITE" id="PS51443"/>
    </source>
</evidence>
<dbReference type="PANTHER" id="PTHR33447">
    <property type="entry name" value="GLUTATHIONE GAMMA-GLUTAMYLCYSTEINYLTRANSFERASE"/>
    <property type="match status" value="1"/>
</dbReference>
<dbReference type="InterPro" id="IPR007719">
    <property type="entry name" value="PCS_N"/>
</dbReference>
<evidence type="ECO:0000256" key="2">
    <source>
        <dbReference type="ARBA" id="ARBA00022539"/>
    </source>
</evidence>
<dbReference type="EMBL" id="QGKW02000007">
    <property type="protein sequence ID" value="KAF2618014.1"/>
    <property type="molecule type" value="Genomic_DNA"/>
</dbReference>
<dbReference type="Proteomes" id="UP000712281">
    <property type="component" value="Unassembled WGS sequence"/>
</dbReference>
<evidence type="ECO:0000256" key="6">
    <source>
        <dbReference type="SAM" id="Phobius"/>
    </source>
</evidence>
<organism evidence="8 9">
    <name type="scientific">Brassica cretica</name>
    <name type="common">Mustard</name>
    <dbReference type="NCBI Taxonomy" id="69181"/>
    <lineage>
        <taxon>Eukaryota</taxon>
        <taxon>Viridiplantae</taxon>
        <taxon>Streptophyta</taxon>
        <taxon>Embryophyta</taxon>
        <taxon>Tracheophyta</taxon>
        <taxon>Spermatophyta</taxon>
        <taxon>Magnoliopsida</taxon>
        <taxon>eudicotyledons</taxon>
        <taxon>Gunneridae</taxon>
        <taxon>Pentapetalae</taxon>
        <taxon>rosids</taxon>
        <taxon>malvids</taxon>
        <taxon>Brassicales</taxon>
        <taxon>Brassicaceae</taxon>
        <taxon>Brassiceae</taxon>
        <taxon>Brassica</taxon>
    </lineage>
</organism>
<dbReference type="InterPro" id="IPR040409">
    <property type="entry name" value="PCS-like"/>
</dbReference>
<dbReference type="InterPro" id="IPR038765">
    <property type="entry name" value="Papain-like_cys_pep_sf"/>
</dbReference>
<dbReference type="SUPFAM" id="SSF54001">
    <property type="entry name" value="Cysteine proteinases"/>
    <property type="match status" value="2"/>
</dbReference>
<reference evidence="8" key="1">
    <citation type="submission" date="2019-12" db="EMBL/GenBank/DDBJ databases">
        <title>Genome sequencing and annotation of Brassica cretica.</title>
        <authorList>
            <person name="Studholme D.J."/>
            <person name="Sarris P.F."/>
        </authorList>
    </citation>
    <scope>NUCLEOTIDE SEQUENCE</scope>
    <source>
        <strain evidence="8">PFS-001/15</strain>
        <tissue evidence="8">Leaf</tissue>
    </source>
</reference>
<dbReference type="Gene3D" id="3.90.70.30">
    <property type="entry name" value="Phytochelatin synthase, N-terminal domain"/>
    <property type="match status" value="2"/>
</dbReference>